<protein>
    <recommendedName>
        <fullName evidence="4">Transcriptional regulator LacI/GalR-like sensor domain-containing protein</fullName>
    </recommendedName>
</protein>
<evidence type="ECO:0000256" key="3">
    <source>
        <dbReference type="ARBA" id="ARBA00023163"/>
    </source>
</evidence>
<dbReference type="InterPro" id="IPR046335">
    <property type="entry name" value="LacI/GalR-like_sensor"/>
</dbReference>
<dbReference type="GO" id="GO:0003700">
    <property type="term" value="F:DNA-binding transcription factor activity"/>
    <property type="evidence" value="ECO:0007669"/>
    <property type="project" value="TreeGrafter"/>
</dbReference>
<keyword evidence="3" id="KW-0804">Transcription</keyword>
<gene>
    <name evidence="5" type="ORF">S01H4_61866</name>
</gene>
<keyword evidence="2" id="KW-0238">DNA-binding</keyword>
<evidence type="ECO:0000256" key="2">
    <source>
        <dbReference type="ARBA" id="ARBA00023125"/>
    </source>
</evidence>
<comment type="caution">
    <text evidence="5">The sequence shown here is derived from an EMBL/GenBank/DDBJ whole genome shotgun (WGS) entry which is preliminary data.</text>
</comment>
<feature type="non-terminal residue" evidence="5">
    <location>
        <position position="1"/>
    </location>
</feature>
<sequence length="68" mass="7438">PEALSIIGFDNIPIATWPAYNLTTIRQPINRMINSALQLVSLKKDEIPTGQIKLLPGELIVRGSARVA</sequence>
<name>X1E224_9ZZZZ</name>
<dbReference type="Gene3D" id="3.40.50.2300">
    <property type="match status" value="1"/>
</dbReference>
<dbReference type="Pfam" id="PF13377">
    <property type="entry name" value="Peripla_BP_3"/>
    <property type="match status" value="1"/>
</dbReference>
<proteinExistence type="predicted"/>
<evidence type="ECO:0000313" key="5">
    <source>
        <dbReference type="EMBL" id="GAH14450.1"/>
    </source>
</evidence>
<dbReference type="InterPro" id="IPR028082">
    <property type="entry name" value="Peripla_BP_I"/>
</dbReference>
<dbReference type="EMBL" id="BART01036781">
    <property type="protein sequence ID" value="GAH14450.1"/>
    <property type="molecule type" value="Genomic_DNA"/>
</dbReference>
<reference evidence="5" key="1">
    <citation type="journal article" date="2014" name="Front. Microbiol.">
        <title>High frequency of phylogenetically diverse reductive dehalogenase-homologous genes in deep subseafloor sedimentary metagenomes.</title>
        <authorList>
            <person name="Kawai M."/>
            <person name="Futagami T."/>
            <person name="Toyoda A."/>
            <person name="Takaki Y."/>
            <person name="Nishi S."/>
            <person name="Hori S."/>
            <person name="Arai W."/>
            <person name="Tsubouchi T."/>
            <person name="Morono Y."/>
            <person name="Uchiyama I."/>
            <person name="Ito T."/>
            <person name="Fujiyama A."/>
            <person name="Inagaki F."/>
            <person name="Takami H."/>
        </authorList>
    </citation>
    <scope>NUCLEOTIDE SEQUENCE</scope>
    <source>
        <strain evidence="5">Expedition CK06-06</strain>
    </source>
</reference>
<dbReference type="PANTHER" id="PTHR30146:SF109">
    <property type="entry name" value="HTH-TYPE TRANSCRIPTIONAL REGULATOR GALS"/>
    <property type="match status" value="1"/>
</dbReference>
<evidence type="ECO:0000259" key="4">
    <source>
        <dbReference type="Pfam" id="PF13377"/>
    </source>
</evidence>
<organism evidence="5">
    <name type="scientific">marine sediment metagenome</name>
    <dbReference type="NCBI Taxonomy" id="412755"/>
    <lineage>
        <taxon>unclassified sequences</taxon>
        <taxon>metagenomes</taxon>
        <taxon>ecological metagenomes</taxon>
    </lineage>
</organism>
<accession>X1E224</accession>
<dbReference type="SUPFAM" id="SSF53822">
    <property type="entry name" value="Periplasmic binding protein-like I"/>
    <property type="match status" value="1"/>
</dbReference>
<dbReference type="PANTHER" id="PTHR30146">
    <property type="entry name" value="LACI-RELATED TRANSCRIPTIONAL REPRESSOR"/>
    <property type="match status" value="1"/>
</dbReference>
<evidence type="ECO:0000256" key="1">
    <source>
        <dbReference type="ARBA" id="ARBA00023015"/>
    </source>
</evidence>
<dbReference type="GO" id="GO:0000976">
    <property type="term" value="F:transcription cis-regulatory region binding"/>
    <property type="evidence" value="ECO:0007669"/>
    <property type="project" value="TreeGrafter"/>
</dbReference>
<keyword evidence="1" id="KW-0805">Transcription regulation</keyword>
<dbReference type="AlphaFoldDB" id="X1E224"/>
<feature type="domain" description="Transcriptional regulator LacI/GalR-like sensor" evidence="4">
    <location>
        <begin position="1"/>
        <end position="64"/>
    </location>
</feature>